<evidence type="ECO:0000313" key="7">
    <source>
        <dbReference type="EMBL" id="EFC50560.1"/>
    </source>
</evidence>
<protein>
    <submittedName>
        <fullName evidence="7">Predicted protein</fullName>
    </submittedName>
</protein>
<dbReference type="InterPro" id="IPR011009">
    <property type="entry name" value="Kinase-like_dom_sf"/>
</dbReference>
<accession>D2UX46</accession>
<sequence length="844" mass="97441">MSSQLHLKRQQKQIQDAIDKYYSGISNDNAMDIKKDTQLLSGLVGYLSGFQESDLAFETRGDVIERFFEKYYNSFMNGGNYPPELYSDKTIWDLWLLYAEAHTNDPIPHIQTLLEFAPKYPKLFEVWATWSRRTGRIDDELTAYEEAETRGVVSELLSSMKQDRSEYFQPPPSQQQTIPEPKIKTTTTVTNTVIKQPVAHQSVETLVNNPRPPSPTPQNYLIGYDKNLIFTPGAEFTFEELRAMHYLNTTDLMINHKQTIPSSSSISHNQSLIEQPKHHDSSILMNKNFEKPSSKPQQKDDDFEFDFSSDITTVHARKSMAATPTSYAQHTIASFFEGTIDTEIENNYFEQRKFRKVQEQEKKRKLDEISQSTNNNFAIHEDTTAEIKKSRLTAQPSSSTFKIPSQTSSGFQNTSLQQERSFSQRNRSLSAFHQFNDTGDESGLYFGDESNISKTFIVDRQQESAISLEGISALISKYTNNGVINPYMEDIRKVYTNIVNITNCFKDSRITDCKGVESIDLKTILLELSKKKKGIDYNTQTLSLKLSTKTYLAEEALSEHVIKIQDVRSNNGINTKSFALKFKPPNDFYEYYVIDQLYRRIPEKENHRFPNIQRVYVMDNDILLMENLVNNITLTQAISQAKIEETIALYYTLELLNILQTLHNKANITHNNISPSNLLLLNEDTDLSDWSIDGKGWSNKGLLLTNFSRSIDLELFPNRVVFQSEPKTLPEVFKSSIQYPNKWKYASDTWSVCNIIHQMLFKKDMEVTTNAQDKYLIKESIRRFWKFRDVWQTIFDTLLNLDQTKSPDYYQLIEMCQQALGTNGDTVKALFLRFIVSLSTQLKH</sequence>
<dbReference type="SMART" id="SM00220">
    <property type="entry name" value="S_TKc"/>
    <property type="match status" value="1"/>
</dbReference>
<dbReference type="RefSeq" id="XP_002683304.1">
    <property type="nucleotide sequence ID" value="XM_002683258.1"/>
</dbReference>
<dbReference type="GO" id="GO:0005524">
    <property type="term" value="F:ATP binding"/>
    <property type="evidence" value="ECO:0007669"/>
    <property type="project" value="InterPro"/>
</dbReference>
<name>D2UX46_NAEGR</name>
<evidence type="ECO:0000256" key="2">
    <source>
        <dbReference type="ARBA" id="ARBA00022454"/>
    </source>
</evidence>
<gene>
    <name evidence="7" type="ORF">NAEGRDRAFT_61632</name>
</gene>
<dbReference type="KEGG" id="ngr:NAEGRDRAFT_61632"/>
<feature type="domain" description="Protein kinase" evidence="6">
    <location>
        <begin position="522"/>
        <end position="820"/>
    </location>
</feature>
<dbReference type="PANTHER" id="PTHR14030:SF27">
    <property type="match status" value="1"/>
</dbReference>
<dbReference type="OMA" id="HYDAHIC"/>
<dbReference type="Gene3D" id="1.10.510.10">
    <property type="entry name" value="Transferase(Phosphotransferase) domain 1"/>
    <property type="match status" value="1"/>
</dbReference>
<dbReference type="VEuPathDB" id="AmoebaDB:NAEGRDRAFT_61632"/>
<dbReference type="GeneID" id="8863676"/>
<comment type="subcellular location">
    <subcellularLocation>
        <location evidence="1">Chromosome</location>
        <location evidence="1">Centromere</location>
        <location evidence="1">Kinetochore</location>
    </subcellularLocation>
</comment>
<dbReference type="InterPro" id="IPR000719">
    <property type="entry name" value="Prot_kinase_dom"/>
</dbReference>
<keyword evidence="4" id="KW-0137">Centromere</keyword>
<dbReference type="STRING" id="5762.D2UX46"/>
<evidence type="ECO:0000256" key="3">
    <source>
        <dbReference type="ARBA" id="ARBA00022838"/>
    </source>
</evidence>
<keyword evidence="3" id="KW-0995">Kinetochore</keyword>
<evidence type="ECO:0000259" key="6">
    <source>
        <dbReference type="PROSITE" id="PS50011"/>
    </source>
</evidence>
<evidence type="ECO:0000313" key="8">
    <source>
        <dbReference type="Proteomes" id="UP000006671"/>
    </source>
</evidence>
<evidence type="ECO:0000256" key="1">
    <source>
        <dbReference type="ARBA" id="ARBA00004629"/>
    </source>
</evidence>
<proteinExistence type="predicted"/>
<keyword evidence="2" id="KW-0158">Chromosome</keyword>
<dbReference type="OrthoDB" id="248495at2759"/>
<feature type="region of interest" description="Disordered" evidence="5">
    <location>
        <begin position="390"/>
        <end position="412"/>
    </location>
</feature>
<evidence type="ECO:0000256" key="5">
    <source>
        <dbReference type="SAM" id="MobiDB-lite"/>
    </source>
</evidence>
<dbReference type="GO" id="GO:0007094">
    <property type="term" value="P:mitotic spindle assembly checkpoint signaling"/>
    <property type="evidence" value="ECO:0007669"/>
    <property type="project" value="InterPro"/>
</dbReference>
<dbReference type="PANTHER" id="PTHR14030">
    <property type="entry name" value="MITOTIC CHECKPOINT SERINE/THREONINE-PROTEIN KINASE BUB1"/>
    <property type="match status" value="1"/>
</dbReference>
<dbReference type="GO" id="GO:0000776">
    <property type="term" value="C:kinetochore"/>
    <property type="evidence" value="ECO:0007669"/>
    <property type="project" value="UniProtKB-KW"/>
</dbReference>
<dbReference type="PROSITE" id="PS50011">
    <property type="entry name" value="PROTEIN_KINASE_DOM"/>
    <property type="match status" value="1"/>
</dbReference>
<dbReference type="AlphaFoldDB" id="D2UX46"/>
<dbReference type="Proteomes" id="UP000006671">
    <property type="component" value="Unassembled WGS sequence"/>
</dbReference>
<evidence type="ECO:0000256" key="4">
    <source>
        <dbReference type="ARBA" id="ARBA00023328"/>
    </source>
</evidence>
<organism evidence="8">
    <name type="scientific">Naegleria gruberi</name>
    <name type="common">Amoeba</name>
    <dbReference type="NCBI Taxonomy" id="5762"/>
    <lineage>
        <taxon>Eukaryota</taxon>
        <taxon>Discoba</taxon>
        <taxon>Heterolobosea</taxon>
        <taxon>Tetramitia</taxon>
        <taxon>Eutetramitia</taxon>
        <taxon>Vahlkampfiidae</taxon>
        <taxon>Naegleria</taxon>
    </lineage>
</organism>
<dbReference type="SUPFAM" id="SSF56112">
    <property type="entry name" value="Protein kinase-like (PK-like)"/>
    <property type="match status" value="1"/>
</dbReference>
<dbReference type="InterPro" id="IPR015661">
    <property type="entry name" value="Bub1/Mad3"/>
</dbReference>
<dbReference type="eggNOG" id="KOG1166">
    <property type="taxonomic scope" value="Eukaryota"/>
</dbReference>
<keyword evidence="8" id="KW-1185">Reference proteome</keyword>
<feature type="compositionally biased region" description="Polar residues" evidence="5">
    <location>
        <begin position="392"/>
        <end position="412"/>
    </location>
</feature>
<reference evidence="7 8" key="1">
    <citation type="journal article" date="2010" name="Cell">
        <title>The genome of Naegleria gruberi illuminates early eukaryotic versatility.</title>
        <authorList>
            <person name="Fritz-Laylin L.K."/>
            <person name="Prochnik S.E."/>
            <person name="Ginger M.L."/>
            <person name="Dacks J.B."/>
            <person name="Carpenter M.L."/>
            <person name="Field M.C."/>
            <person name="Kuo A."/>
            <person name="Paredez A."/>
            <person name="Chapman J."/>
            <person name="Pham J."/>
            <person name="Shu S."/>
            <person name="Neupane R."/>
            <person name="Cipriano M."/>
            <person name="Mancuso J."/>
            <person name="Tu H."/>
            <person name="Salamov A."/>
            <person name="Lindquist E."/>
            <person name="Shapiro H."/>
            <person name="Lucas S."/>
            <person name="Grigoriev I.V."/>
            <person name="Cande W.Z."/>
            <person name="Fulton C."/>
            <person name="Rokhsar D.S."/>
            <person name="Dawson S.C."/>
        </authorList>
    </citation>
    <scope>NUCLEOTIDE SEQUENCE [LARGE SCALE GENOMIC DNA]</scope>
    <source>
        <strain evidence="7 8">NEG-M</strain>
    </source>
</reference>
<dbReference type="GO" id="GO:0004672">
    <property type="term" value="F:protein kinase activity"/>
    <property type="evidence" value="ECO:0007669"/>
    <property type="project" value="InterPro"/>
</dbReference>
<dbReference type="InParanoid" id="D2UX46"/>
<dbReference type="EMBL" id="GG738845">
    <property type="protein sequence ID" value="EFC50560.1"/>
    <property type="molecule type" value="Genomic_DNA"/>
</dbReference>